<name>A0A1G2RU02_9BACT</name>
<comment type="function">
    <text evidence="4">One of the essential components for the initiation of protein synthesis. Stabilizes the binding of IF-2 and IF-3 on the 30S subunit to which N-formylmethionyl-tRNA(fMet) subsequently binds. Helps modulate mRNA selection, yielding the 30S pre-initiation complex (PIC). Upon addition of the 50S ribosomal subunit IF-1, IF-2 and IF-3 are released leaving the mature 70S translation initiation complex.</text>
</comment>
<dbReference type="SUPFAM" id="SSF50249">
    <property type="entry name" value="Nucleic acid-binding proteins"/>
    <property type="match status" value="1"/>
</dbReference>
<dbReference type="InterPro" id="IPR012340">
    <property type="entry name" value="NA-bd_OB-fold"/>
</dbReference>
<evidence type="ECO:0000256" key="1">
    <source>
        <dbReference type="ARBA" id="ARBA00010939"/>
    </source>
</evidence>
<feature type="region of interest" description="Disordered" evidence="6">
    <location>
        <begin position="1"/>
        <end position="23"/>
    </location>
</feature>
<keyword evidence="4" id="KW-0699">rRNA-binding</keyword>
<dbReference type="PROSITE" id="PS50832">
    <property type="entry name" value="S1_IF1_TYPE"/>
    <property type="match status" value="1"/>
</dbReference>
<gene>
    <name evidence="4" type="primary">infA</name>
    <name evidence="8" type="ORF">A3J30_02420</name>
</gene>
<evidence type="ECO:0000256" key="2">
    <source>
        <dbReference type="ARBA" id="ARBA00022540"/>
    </source>
</evidence>
<dbReference type="GO" id="GO:0005829">
    <property type="term" value="C:cytosol"/>
    <property type="evidence" value="ECO:0007669"/>
    <property type="project" value="TreeGrafter"/>
</dbReference>
<evidence type="ECO:0000259" key="7">
    <source>
        <dbReference type="PROSITE" id="PS50832"/>
    </source>
</evidence>
<dbReference type="PANTHER" id="PTHR33370">
    <property type="entry name" value="TRANSLATION INITIATION FACTOR IF-1, CHLOROPLASTIC"/>
    <property type="match status" value="1"/>
</dbReference>
<organism evidence="8 9">
    <name type="scientific">Candidatus Wildermuthbacteria bacterium RIFCSPLOWO2_02_FULL_47_9c</name>
    <dbReference type="NCBI Taxonomy" id="1802466"/>
    <lineage>
        <taxon>Bacteria</taxon>
        <taxon>Candidatus Wildermuthiibacteriota</taxon>
    </lineage>
</organism>
<dbReference type="Proteomes" id="UP000178222">
    <property type="component" value="Unassembled WGS sequence"/>
</dbReference>
<dbReference type="EMBL" id="MHUL01000051">
    <property type="protein sequence ID" value="OHA75762.1"/>
    <property type="molecule type" value="Genomic_DNA"/>
</dbReference>
<accession>A0A1G2RU02</accession>
<comment type="subunit">
    <text evidence="4">Component of the 30S ribosomal translation pre-initiation complex which assembles on the 30S ribosome in the order IF-2 and IF-3, IF-1 and N-formylmethionyl-tRNA(fMet); mRNA recruitment can occur at any time during PIC assembly.</text>
</comment>
<evidence type="ECO:0000256" key="6">
    <source>
        <dbReference type="SAM" id="MobiDB-lite"/>
    </source>
</evidence>
<keyword evidence="3 4" id="KW-0648">Protein biosynthesis</keyword>
<dbReference type="GO" id="GO:0019843">
    <property type="term" value="F:rRNA binding"/>
    <property type="evidence" value="ECO:0007669"/>
    <property type="project" value="UniProtKB-UniRule"/>
</dbReference>
<evidence type="ECO:0000256" key="4">
    <source>
        <dbReference type="HAMAP-Rule" id="MF_00075"/>
    </source>
</evidence>
<dbReference type="AlphaFoldDB" id="A0A1G2RU02"/>
<reference evidence="8 9" key="1">
    <citation type="journal article" date="2016" name="Nat. Commun.">
        <title>Thousands of microbial genomes shed light on interconnected biogeochemical processes in an aquifer system.</title>
        <authorList>
            <person name="Anantharaman K."/>
            <person name="Brown C.T."/>
            <person name="Hug L.A."/>
            <person name="Sharon I."/>
            <person name="Castelle C.J."/>
            <person name="Probst A.J."/>
            <person name="Thomas B.C."/>
            <person name="Singh A."/>
            <person name="Wilkins M.J."/>
            <person name="Karaoz U."/>
            <person name="Brodie E.L."/>
            <person name="Williams K.H."/>
            <person name="Hubbard S.S."/>
            <person name="Banfield J.F."/>
        </authorList>
    </citation>
    <scope>NUCLEOTIDE SEQUENCE [LARGE SCALE GENOMIC DNA]</scope>
</reference>
<dbReference type="GO" id="GO:0043022">
    <property type="term" value="F:ribosome binding"/>
    <property type="evidence" value="ECO:0007669"/>
    <property type="project" value="UniProtKB-UniRule"/>
</dbReference>
<comment type="caution">
    <text evidence="8">The sequence shown here is derived from an EMBL/GenBank/DDBJ whole genome shotgun (WGS) entry which is preliminary data.</text>
</comment>
<dbReference type="NCBIfam" id="TIGR00008">
    <property type="entry name" value="infA"/>
    <property type="match status" value="1"/>
</dbReference>
<evidence type="ECO:0000256" key="3">
    <source>
        <dbReference type="ARBA" id="ARBA00022917"/>
    </source>
</evidence>
<dbReference type="CDD" id="cd04451">
    <property type="entry name" value="S1_IF1"/>
    <property type="match status" value="1"/>
</dbReference>
<comment type="subcellular location">
    <subcellularLocation>
        <location evidence="4">Cytoplasm</location>
    </subcellularLocation>
</comment>
<feature type="domain" description="S1-like" evidence="7">
    <location>
        <begin position="21"/>
        <end position="82"/>
    </location>
</feature>
<keyword evidence="2 4" id="KW-0396">Initiation factor</keyword>
<dbReference type="Gene3D" id="2.40.50.140">
    <property type="entry name" value="Nucleic acid-binding proteins"/>
    <property type="match status" value="1"/>
</dbReference>
<comment type="similarity">
    <text evidence="1 4">Belongs to the IF-1 family.</text>
</comment>
<evidence type="ECO:0000313" key="9">
    <source>
        <dbReference type="Proteomes" id="UP000178222"/>
    </source>
</evidence>
<dbReference type="HAMAP" id="MF_00075">
    <property type="entry name" value="IF_1"/>
    <property type="match status" value="1"/>
</dbReference>
<dbReference type="FunFam" id="2.40.50.140:FF:000002">
    <property type="entry name" value="Translation initiation factor IF-1"/>
    <property type="match status" value="1"/>
</dbReference>
<proteinExistence type="inferred from homology"/>
<dbReference type="GO" id="GO:0003743">
    <property type="term" value="F:translation initiation factor activity"/>
    <property type="evidence" value="ECO:0007669"/>
    <property type="project" value="UniProtKB-UniRule"/>
</dbReference>
<keyword evidence="4" id="KW-0694">RNA-binding</keyword>
<protein>
    <recommendedName>
        <fullName evidence="4 5">Translation initiation factor IF-1</fullName>
    </recommendedName>
</protein>
<evidence type="ECO:0000313" key="8">
    <source>
        <dbReference type="EMBL" id="OHA75762.1"/>
    </source>
</evidence>
<dbReference type="InterPro" id="IPR006196">
    <property type="entry name" value="RNA-binding_domain_S1_IF1"/>
</dbReference>
<sequence length="82" mass="9253">MSEQSSVGGQESGSREFRRSGEVTESLPSFQFRVKLADGQEILAYVSGKLRIHKIRILPGDHVTVELSPYDMKRGRIVYRGK</sequence>
<evidence type="ECO:0000256" key="5">
    <source>
        <dbReference type="NCBIfam" id="TIGR00008"/>
    </source>
</evidence>
<feature type="compositionally biased region" description="Basic and acidic residues" evidence="6">
    <location>
        <begin position="13"/>
        <end position="22"/>
    </location>
</feature>
<dbReference type="InterPro" id="IPR004368">
    <property type="entry name" value="TIF_IF1"/>
</dbReference>
<dbReference type="Pfam" id="PF01176">
    <property type="entry name" value="eIF-1a"/>
    <property type="match status" value="1"/>
</dbReference>
<dbReference type="PANTHER" id="PTHR33370:SF1">
    <property type="entry name" value="TRANSLATION INITIATION FACTOR IF-1, CHLOROPLASTIC"/>
    <property type="match status" value="1"/>
</dbReference>
<keyword evidence="4" id="KW-0963">Cytoplasm</keyword>